<accession>A0A7S0ULY7</accession>
<name>A0A7S0ULY7_9STRA</name>
<keyword evidence="2" id="KW-1133">Transmembrane helix</keyword>
<dbReference type="AlphaFoldDB" id="A0A7S0ULY7"/>
<keyword evidence="2" id="KW-0472">Membrane</keyword>
<reference evidence="3" key="1">
    <citation type="submission" date="2021-01" db="EMBL/GenBank/DDBJ databases">
        <authorList>
            <person name="Corre E."/>
            <person name="Pelletier E."/>
            <person name="Niang G."/>
            <person name="Scheremetjew M."/>
            <person name="Finn R."/>
            <person name="Kale V."/>
            <person name="Holt S."/>
            <person name="Cochrane G."/>
            <person name="Meng A."/>
            <person name="Brown T."/>
            <person name="Cohen L."/>
        </authorList>
    </citation>
    <scope>NUCLEOTIDE SEQUENCE</scope>
    <source>
        <strain evidence="3">UNC1205</strain>
    </source>
</reference>
<gene>
    <name evidence="3" type="ORF">PDEL1432_LOCUS1134</name>
</gene>
<keyword evidence="2" id="KW-0812">Transmembrane</keyword>
<feature type="compositionally biased region" description="Basic and acidic residues" evidence="1">
    <location>
        <begin position="43"/>
        <end position="53"/>
    </location>
</feature>
<sequence>MENPNEIDGPGPIVISPENIVADLEAEGELNNISLDDETGLYTKEEESQDIPRTRSWGKGWLKKKEATEDDAEAVEAAPNIKKVVKPSDLPTECNNFGASLLNFCSFGLLSSHDTVVMTEEVVEEYEEISPEKIVEDLATSEAQLTMIDEETAMSGRSFNPRGKSIMSVHSEVHSEADADSTTVASMMSQILKKRNSKTVVLKAVGVVIFLIMCALFITGGILLKRNGW</sequence>
<organism evidence="3">
    <name type="scientific">Pseudo-nitzschia delicatissima</name>
    <dbReference type="NCBI Taxonomy" id="44447"/>
    <lineage>
        <taxon>Eukaryota</taxon>
        <taxon>Sar</taxon>
        <taxon>Stramenopiles</taxon>
        <taxon>Ochrophyta</taxon>
        <taxon>Bacillariophyta</taxon>
        <taxon>Bacillariophyceae</taxon>
        <taxon>Bacillariophycidae</taxon>
        <taxon>Bacillariales</taxon>
        <taxon>Bacillariaceae</taxon>
        <taxon>Pseudo-nitzschia</taxon>
    </lineage>
</organism>
<feature type="transmembrane region" description="Helical" evidence="2">
    <location>
        <begin position="200"/>
        <end position="224"/>
    </location>
</feature>
<dbReference type="EMBL" id="HBFL01001577">
    <property type="protein sequence ID" value="CAD8761094.1"/>
    <property type="molecule type" value="Transcribed_RNA"/>
</dbReference>
<feature type="region of interest" description="Disordered" evidence="1">
    <location>
        <begin position="35"/>
        <end position="55"/>
    </location>
</feature>
<proteinExistence type="predicted"/>
<evidence type="ECO:0000313" key="3">
    <source>
        <dbReference type="EMBL" id="CAD8761094.1"/>
    </source>
</evidence>
<evidence type="ECO:0000256" key="2">
    <source>
        <dbReference type="SAM" id="Phobius"/>
    </source>
</evidence>
<protein>
    <submittedName>
        <fullName evidence="3">Uncharacterized protein</fullName>
    </submittedName>
</protein>
<evidence type="ECO:0000256" key="1">
    <source>
        <dbReference type="SAM" id="MobiDB-lite"/>
    </source>
</evidence>